<reference evidence="4 5" key="1">
    <citation type="journal article" date="2019" name="Nat. Med.">
        <title>A library of human gut bacterial isolates paired with longitudinal multiomics data enables mechanistic microbiome research.</title>
        <authorList>
            <person name="Poyet M."/>
            <person name="Groussin M."/>
            <person name="Gibbons S.M."/>
            <person name="Avila-Pacheco J."/>
            <person name="Jiang X."/>
            <person name="Kearney S.M."/>
            <person name="Perrotta A.R."/>
            <person name="Berdy B."/>
            <person name="Zhao S."/>
            <person name="Lieberman T.D."/>
            <person name="Swanson P.K."/>
            <person name="Smith M."/>
            <person name="Roesemann S."/>
            <person name="Alexander J.E."/>
            <person name="Rich S.A."/>
            <person name="Livny J."/>
            <person name="Vlamakis H."/>
            <person name="Clish C."/>
            <person name="Bullock K."/>
            <person name="Deik A."/>
            <person name="Scott J."/>
            <person name="Pierce K.A."/>
            <person name="Xavier R.J."/>
            <person name="Alm E.J."/>
        </authorList>
    </citation>
    <scope>NUCLEOTIDE SEQUENCE [LARGE SCALE GENOMIC DNA]</scope>
    <source>
        <strain evidence="3 4">BIOML-A1</strain>
        <strain evidence="2 5">BIOML-A2</strain>
    </source>
</reference>
<proteinExistence type="predicted"/>
<dbReference type="Pfam" id="PF13560">
    <property type="entry name" value="HTH_31"/>
    <property type="match status" value="1"/>
</dbReference>
<dbReference type="EMBL" id="VVXK01000012">
    <property type="protein sequence ID" value="KAA2369196.1"/>
    <property type="molecule type" value="Genomic_DNA"/>
</dbReference>
<dbReference type="PROSITE" id="PS50943">
    <property type="entry name" value="HTH_CROC1"/>
    <property type="match status" value="1"/>
</dbReference>
<evidence type="ECO:0000313" key="3">
    <source>
        <dbReference type="EMBL" id="KAA2377415.1"/>
    </source>
</evidence>
<evidence type="ECO:0000313" key="5">
    <source>
        <dbReference type="Proteomes" id="UP000323567"/>
    </source>
</evidence>
<protein>
    <submittedName>
        <fullName evidence="3">Helix-turn-helix transcriptional regulator</fullName>
    </submittedName>
</protein>
<dbReference type="Gene3D" id="1.10.260.40">
    <property type="entry name" value="lambda repressor-like DNA-binding domains"/>
    <property type="match status" value="1"/>
</dbReference>
<evidence type="ECO:0000313" key="4">
    <source>
        <dbReference type="Proteomes" id="UP000322658"/>
    </source>
</evidence>
<dbReference type="AlphaFoldDB" id="A0A5B3GUM3"/>
<gene>
    <name evidence="3" type="ORF">F2Y07_02820</name>
    <name evidence="2" type="ORF">F2Y13_09425</name>
</gene>
<dbReference type="GeneID" id="92757970"/>
<accession>A0A5B3GUM3</accession>
<organism evidence="3 4">
    <name type="scientific">Alistipes shahii</name>
    <dbReference type="NCBI Taxonomy" id="328814"/>
    <lineage>
        <taxon>Bacteria</taxon>
        <taxon>Pseudomonadati</taxon>
        <taxon>Bacteroidota</taxon>
        <taxon>Bacteroidia</taxon>
        <taxon>Bacteroidales</taxon>
        <taxon>Rikenellaceae</taxon>
        <taxon>Alistipes</taxon>
    </lineage>
</organism>
<dbReference type="CDD" id="cd00093">
    <property type="entry name" value="HTH_XRE"/>
    <property type="match status" value="1"/>
</dbReference>
<dbReference type="EMBL" id="VVXJ01000004">
    <property type="protein sequence ID" value="KAA2377415.1"/>
    <property type="molecule type" value="Genomic_DNA"/>
</dbReference>
<evidence type="ECO:0000313" key="2">
    <source>
        <dbReference type="EMBL" id="KAA2369196.1"/>
    </source>
</evidence>
<feature type="domain" description="HTH cro/C1-type" evidence="1">
    <location>
        <begin position="20"/>
        <end position="71"/>
    </location>
</feature>
<dbReference type="RefSeq" id="WP_015546707.1">
    <property type="nucleotide sequence ID" value="NZ_AP031448.1"/>
</dbReference>
<dbReference type="SMART" id="SM00530">
    <property type="entry name" value="HTH_XRE"/>
    <property type="match status" value="1"/>
</dbReference>
<dbReference type="GO" id="GO:0003677">
    <property type="term" value="F:DNA binding"/>
    <property type="evidence" value="ECO:0007669"/>
    <property type="project" value="InterPro"/>
</dbReference>
<comment type="caution">
    <text evidence="3">The sequence shown here is derived from an EMBL/GenBank/DDBJ whole genome shotgun (WGS) entry which is preliminary data.</text>
</comment>
<dbReference type="SUPFAM" id="SSF47413">
    <property type="entry name" value="lambda repressor-like DNA-binding domains"/>
    <property type="match status" value="1"/>
</dbReference>
<evidence type="ECO:0000259" key="1">
    <source>
        <dbReference type="PROSITE" id="PS50943"/>
    </source>
</evidence>
<sequence length="83" mass="9453">MRRKNERYNEPVVRGVVAQLRELRHARNLSQKQVFTDTDINIGRIESGRGNISVSTLADLCAYYGIPLREFFERLEAGIASGE</sequence>
<dbReference type="Proteomes" id="UP000322658">
    <property type="component" value="Unassembled WGS sequence"/>
</dbReference>
<dbReference type="InterPro" id="IPR010982">
    <property type="entry name" value="Lambda_DNA-bd_dom_sf"/>
</dbReference>
<dbReference type="InterPro" id="IPR001387">
    <property type="entry name" value="Cro/C1-type_HTH"/>
</dbReference>
<dbReference type="Proteomes" id="UP000323567">
    <property type="component" value="Unassembled WGS sequence"/>
</dbReference>
<name>A0A5B3GUM3_9BACT</name>